<reference evidence="1 2" key="1">
    <citation type="submission" date="2018-07" db="EMBL/GenBank/DDBJ databases">
        <title>Crenobacter cavernae sp. nov., isolated from a karst cave.</title>
        <authorList>
            <person name="Zhu H."/>
        </authorList>
    </citation>
    <scope>NUCLEOTIDE SEQUENCE [LARGE SCALE GENOMIC DNA]</scope>
    <source>
        <strain evidence="1 2">K1W11S-77</strain>
    </source>
</reference>
<sequence length="78" mass="8673">METLNAYDLELIAKLEKWQHASKPALSDDDACTLAAMRSLPPDEPISDALYSRFLELATRYIRTLTVHEPKSPSASAP</sequence>
<gene>
    <name evidence="1" type="ORF">DWG20_13610</name>
</gene>
<dbReference type="AlphaFoldDB" id="A0A345Y8X9"/>
<evidence type="ECO:0000313" key="2">
    <source>
        <dbReference type="Proteomes" id="UP000254537"/>
    </source>
</evidence>
<name>A0A345Y8X9_9NEIS</name>
<proteinExistence type="predicted"/>
<dbReference type="Proteomes" id="UP000254537">
    <property type="component" value="Chromosome"/>
</dbReference>
<dbReference type="KEGG" id="ccah:DWG20_13610"/>
<protein>
    <submittedName>
        <fullName evidence="1">Uncharacterized protein</fullName>
    </submittedName>
</protein>
<organism evidence="1 2">
    <name type="scientific">Crenobacter cavernae</name>
    <dbReference type="NCBI Taxonomy" id="2290923"/>
    <lineage>
        <taxon>Bacteria</taxon>
        <taxon>Pseudomonadati</taxon>
        <taxon>Pseudomonadota</taxon>
        <taxon>Betaproteobacteria</taxon>
        <taxon>Neisseriales</taxon>
        <taxon>Neisseriaceae</taxon>
        <taxon>Crenobacter</taxon>
    </lineage>
</organism>
<dbReference type="RefSeq" id="WP_115434308.1">
    <property type="nucleotide sequence ID" value="NZ_CP031337.1"/>
</dbReference>
<dbReference type="EMBL" id="CP031337">
    <property type="protein sequence ID" value="AXK40381.1"/>
    <property type="molecule type" value="Genomic_DNA"/>
</dbReference>
<accession>A0A345Y8X9</accession>
<evidence type="ECO:0000313" key="1">
    <source>
        <dbReference type="EMBL" id="AXK40381.1"/>
    </source>
</evidence>